<protein>
    <submittedName>
        <fullName evidence="4">TIL domain-containing protein</fullName>
    </submittedName>
</protein>
<dbReference type="SUPFAM" id="SSF57567">
    <property type="entry name" value="Serine protease inhibitors"/>
    <property type="match status" value="1"/>
</dbReference>
<accession>A0A0N4Z755</accession>
<dbReference type="WBParaSite" id="PTRK_0000300800.1">
    <property type="protein sequence ID" value="PTRK_0000300800.1"/>
    <property type="gene ID" value="PTRK_0000300800"/>
</dbReference>
<dbReference type="Proteomes" id="UP000038045">
    <property type="component" value="Unplaced"/>
</dbReference>
<evidence type="ECO:0000313" key="3">
    <source>
        <dbReference type="Proteomes" id="UP000038045"/>
    </source>
</evidence>
<organism evidence="3 4">
    <name type="scientific">Parastrongyloides trichosuri</name>
    <name type="common">Possum-specific nematode worm</name>
    <dbReference type="NCBI Taxonomy" id="131310"/>
    <lineage>
        <taxon>Eukaryota</taxon>
        <taxon>Metazoa</taxon>
        <taxon>Ecdysozoa</taxon>
        <taxon>Nematoda</taxon>
        <taxon>Chromadorea</taxon>
        <taxon>Rhabditida</taxon>
        <taxon>Tylenchina</taxon>
        <taxon>Panagrolaimomorpha</taxon>
        <taxon>Strongyloidoidea</taxon>
        <taxon>Strongyloididae</taxon>
        <taxon>Parastrongyloides</taxon>
    </lineage>
</organism>
<evidence type="ECO:0000259" key="2">
    <source>
        <dbReference type="Pfam" id="PF01826"/>
    </source>
</evidence>
<dbReference type="InterPro" id="IPR002919">
    <property type="entry name" value="TIL_dom"/>
</dbReference>
<reference evidence="4" key="1">
    <citation type="submission" date="2017-02" db="UniProtKB">
        <authorList>
            <consortium name="WormBaseParasite"/>
        </authorList>
    </citation>
    <scope>IDENTIFICATION</scope>
</reference>
<dbReference type="AlphaFoldDB" id="A0A0N4Z755"/>
<name>A0A0N4Z755_PARTI</name>
<dbReference type="Pfam" id="PF01826">
    <property type="entry name" value="TIL"/>
    <property type="match status" value="1"/>
</dbReference>
<proteinExistence type="predicted"/>
<keyword evidence="1" id="KW-0722">Serine protease inhibitor</keyword>
<sequence length="74" mass="8449">MRNIQGDYTGECPENEIQMECGPCYPIHCYIINYFINPCMLNKCSPPGCYCKEGYGRKSPDDPTCILLSECKKK</sequence>
<feature type="domain" description="TIL" evidence="2">
    <location>
        <begin position="12"/>
        <end position="71"/>
    </location>
</feature>
<evidence type="ECO:0000256" key="1">
    <source>
        <dbReference type="ARBA" id="ARBA00022900"/>
    </source>
</evidence>
<keyword evidence="1" id="KW-0646">Protease inhibitor</keyword>
<keyword evidence="3" id="KW-1185">Reference proteome</keyword>
<evidence type="ECO:0000313" key="4">
    <source>
        <dbReference type="WBParaSite" id="PTRK_0000300800.1"/>
    </source>
</evidence>
<dbReference type="InterPro" id="IPR036084">
    <property type="entry name" value="Ser_inhib-like_sf"/>
</dbReference>
<dbReference type="GO" id="GO:0004867">
    <property type="term" value="F:serine-type endopeptidase inhibitor activity"/>
    <property type="evidence" value="ECO:0007669"/>
    <property type="project" value="UniProtKB-KW"/>
</dbReference>
<dbReference type="Gene3D" id="2.10.25.10">
    <property type="entry name" value="Laminin"/>
    <property type="match status" value="1"/>
</dbReference>